<sequence length="53" mass="6327">MRRGALQARREQGQDAPRVPWDVAPDHRRARGERREGVRRNHRMAQGTLQRQR</sequence>
<evidence type="ECO:0000313" key="2">
    <source>
        <dbReference type="EnsemblPlants" id="KQL04983"/>
    </source>
</evidence>
<proteinExistence type="predicted"/>
<reference evidence="2" key="2">
    <citation type="submission" date="2018-08" db="UniProtKB">
        <authorList>
            <consortium name="EnsemblPlants"/>
        </authorList>
    </citation>
    <scope>IDENTIFICATION</scope>
    <source>
        <strain evidence="2">Yugu1</strain>
    </source>
</reference>
<dbReference type="HOGENOM" id="CLU_3072282_0_0_1"/>
<evidence type="ECO:0000256" key="1">
    <source>
        <dbReference type="SAM" id="MobiDB-lite"/>
    </source>
</evidence>
<evidence type="ECO:0000313" key="3">
    <source>
        <dbReference type="Proteomes" id="UP000004995"/>
    </source>
</evidence>
<name>K3XTQ4_SETIT</name>
<feature type="region of interest" description="Disordered" evidence="1">
    <location>
        <begin position="1"/>
        <end position="53"/>
    </location>
</feature>
<dbReference type="EMBL" id="AGNK02002951">
    <property type="status" value="NOT_ANNOTATED_CDS"/>
    <property type="molecule type" value="Genomic_DNA"/>
</dbReference>
<reference evidence="3" key="1">
    <citation type="journal article" date="2012" name="Nat. Biotechnol.">
        <title>Reference genome sequence of the model plant Setaria.</title>
        <authorList>
            <person name="Bennetzen J.L."/>
            <person name="Schmutz J."/>
            <person name="Wang H."/>
            <person name="Percifield R."/>
            <person name="Hawkins J."/>
            <person name="Pontaroli A.C."/>
            <person name="Estep M."/>
            <person name="Feng L."/>
            <person name="Vaughn J.N."/>
            <person name="Grimwood J."/>
            <person name="Jenkins J."/>
            <person name="Barry K."/>
            <person name="Lindquist E."/>
            <person name="Hellsten U."/>
            <person name="Deshpande S."/>
            <person name="Wang X."/>
            <person name="Wu X."/>
            <person name="Mitros T."/>
            <person name="Triplett J."/>
            <person name="Yang X."/>
            <person name="Ye C.Y."/>
            <person name="Mauro-Herrera M."/>
            <person name="Wang L."/>
            <person name="Li P."/>
            <person name="Sharma M."/>
            <person name="Sharma R."/>
            <person name="Ronald P.C."/>
            <person name="Panaud O."/>
            <person name="Kellogg E.A."/>
            <person name="Brutnell T.P."/>
            <person name="Doust A.N."/>
            <person name="Tuskan G.A."/>
            <person name="Rokhsar D."/>
            <person name="Devos K.M."/>
        </authorList>
    </citation>
    <scope>NUCLEOTIDE SEQUENCE [LARGE SCALE GENOMIC DNA]</scope>
    <source>
        <strain evidence="3">cv. Yugu1</strain>
    </source>
</reference>
<organism evidence="2 3">
    <name type="scientific">Setaria italica</name>
    <name type="common">Foxtail millet</name>
    <name type="synonym">Panicum italicum</name>
    <dbReference type="NCBI Taxonomy" id="4555"/>
    <lineage>
        <taxon>Eukaryota</taxon>
        <taxon>Viridiplantae</taxon>
        <taxon>Streptophyta</taxon>
        <taxon>Embryophyta</taxon>
        <taxon>Tracheophyta</taxon>
        <taxon>Spermatophyta</taxon>
        <taxon>Magnoliopsida</taxon>
        <taxon>Liliopsida</taxon>
        <taxon>Poales</taxon>
        <taxon>Poaceae</taxon>
        <taxon>PACMAD clade</taxon>
        <taxon>Panicoideae</taxon>
        <taxon>Panicodae</taxon>
        <taxon>Paniceae</taxon>
        <taxon>Cenchrinae</taxon>
        <taxon>Setaria</taxon>
    </lineage>
</organism>
<dbReference type="EnsemblPlants" id="KQL04983">
    <property type="protein sequence ID" value="KQL04983"/>
    <property type="gene ID" value="SETIT_005311mg"/>
</dbReference>
<protein>
    <submittedName>
        <fullName evidence="2">Uncharacterized protein</fullName>
    </submittedName>
</protein>
<dbReference type="Proteomes" id="UP000004995">
    <property type="component" value="Unassembled WGS sequence"/>
</dbReference>
<keyword evidence="3" id="KW-1185">Reference proteome</keyword>
<dbReference type="Gramene" id="KQL04983">
    <property type="protein sequence ID" value="KQL04983"/>
    <property type="gene ID" value="SETIT_005311mg"/>
</dbReference>
<accession>K3XTQ4</accession>
<dbReference type="InParanoid" id="K3XTQ4"/>
<dbReference type="AlphaFoldDB" id="K3XTQ4"/>